<protein>
    <submittedName>
        <fullName evidence="1">Uncharacterized protein</fullName>
    </submittedName>
</protein>
<accession>A0A0E9XCC9</accession>
<name>A0A0E9XCC9_ANGAN</name>
<evidence type="ECO:0000313" key="1">
    <source>
        <dbReference type="EMBL" id="JAH99323.1"/>
    </source>
</evidence>
<organism evidence="1">
    <name type="scientific">Anguilla anguilla</name>
    <name type="common">European freshwater eel</name>
    <name type="synonym">Muraena anguilla</name>
    <dbReference type="NCBI Taxonomy" id="7936"/>
    <lineage>
        <taxon>Eukaryota</taxon>
        <taxon>Metazoa</taxon>
        <taxon>Chordata</taxon>
        <taxon>Craniata</taxon>
        <taxon>Vertebrata</taxon>
        <taxon>Euteleostomi</taxon>
        <taxon>Actinopterygii</taxon>
        <taxon>Neopterygii</taxon>
        <taxon>Teleostei</taxon>
        <taxon>Anguilliformes</taxon>
        <taxon>Anguillidae</taxon>
        <taxon>Anguilla</taxon>
    </lineage>
</organism>
<sequence>MSCHFGSNVRRNKGRLIELDPEEEYGIFLT</sequence>
<reference evidence="1" key="2">
    <citation type="journal article" date="2015" name="Fish Shellfish Immunol.">
        <title>Early steps in the European eel (Anguilla anguilla)-Vibrio vulnificus interaction in the gills: Role of the RtxA13 toxin.</title>
        <authorList>
            <person name="Callol A."/>
            <person name="Pajuelo D."/>
            <person name="Ebbesson L."/>
            <person name="Teles M."/>
            <person name="MacKenzie S."/>
            <person name="Amaro C."/>
        </authorList>
    </citation>
    <scope>NUCLEOTIDE SEQUENCE</scope>
</reference>
<reference evidence="1" key="1">
    <citation type="submission" date="2014-11" db="EMBL/GenBank/DDBJ databases">
        <authorList>
            <person name="Amaro Gonzalez C."/>
        </authorList>
    </citation>
    <scope>NUCLEOTIDE SEQUENCE</scope>
</reference>
<proteinExistence type="predicted"/>
<dbReference type="EMBL" id="GBXM01009254">
    <property type="protein sequence ID" value="JAH99323.1"/>
    <property type="molecule type" value="Transcribed_RNA"/>
</dbReference>
<dbReference type="AlphaFoldDB" id="A0A0E9XCC9"/>